<accession>A0A024TC82</accession>
<evidence type="ECO:0000313" key="1">
    <source>
        <dbReference type="EMBL" id="ETV91663.1"/>
    </source>
</evidence>
<dbReference type="AlphaFoldDB" id="A0A024TC82"/>
<dbReference type="GeneID" id="20090791"/>
<proteinExistence type="predicted"/>
<dbReference type="VEuPathDB" id="FungiDB:H310_13741"/>
<dbReference type="OrthoDB" id="76385at2759"/>
<sequence>MMVSIIIDPIKPVGPQEVVKEQIACNEYTTTYQMLVKLRPDGRGPPKANKPNAEEECFSAVSLEQLRRLLKENTDVFRVEMGCDPPVKVELLKWYPSLHMEYLKEHVGEVERAGLVYRNYRSRWA</sequence>
<gene>
    <name evidence="1" type="ORF">H310_13741</name>
</gene>
<reference evidence="1" key="1">
    <citation type="submission" date="2013-12" db="EMBL/GenBank/DDBJ databases">
        <title>The Genome Sequence of Aphanomyces invadans NJM9701.</title>
        <authorList>
            <consortium name="The Broad Institute Genomics Platform"/>
            <person name="Russ C."/>
            <person name="Tyler B."/>
            <person name="van West P."/>
            <person name="Dieguez-Uribeondo J."/>
            <person name="Young S.K."/>
            <person name="Zeng Q."/>
            <person name="Gargeya S."/>
            <person name="Fitzgerald M."/>
            <person name="Abouelleil A."/>
            <person name="Alvarado L."/>
            <person name="Chapman S.B."/>
            <person name="Gainer-Dewar J."/>
            <person name="Goldberg J."/>
            <person name="Griggs A."/>
            <person name="Gujja S."/>
            <person name="Hansen M."/>
            <person name="Howarth C."/>
            <person name="Imamovic A."/>
            <person name="Ireland A."/>
            <person name="Larimer J."/>
            <person name="McCowan C."/>
            <person name="Murphy C."/>
            <person name="Pearson M."/>
            <person name="Poon T.W."/>
            <person name="Priest M."/>
            <person name="Roberts A."/>
            <person name="Saif S."/>
            <person name="Shea T."/>
            <person name="Sykes S."/>
            <person name="Wortman J."/>
            <person name="Nusbaum C."/>
            <person name="Birren B."/>
        </authorList>
    </citation>
    <scope>NUCLEOTIDE SEQUENCE [LARGE SCALE GENOMIC DNA]</scope>
    <source>
        <strain evidence="1">NJM9701</strain>
    </source>
</reference>
<organism evidence="1">
    <name type="scientific">Aphanomyces invadans</name>
    <dbReference type="NCBI Taxonomy" id="157072"/>
    <lineage>
        <taxon>Eukaryota</taxon>
        <taxon>Sar</taxon>
        <taxon>Stramenopiles</taxon>
        <taxon>Oomycota</taxon>
        <taxon>Saprolegniomycetes</taxon>
        <taxon>Saprolegniales</taxon>
        <taxon>Verrucalvaceae</taxon>
        <taxon>Aphanomyces</taxon>
    </lineage>
</organism>
<protein>
    <submittedName>
        <fullName evidence="1">Uncharacterized protein</fullName>
    </submittedName>
</protein>
<dbReference type="EMBL" id="KI914007">
    <property type="protein sequence ID" value="ETV91663.1"/>
    <property type="molecule type" value="Genomic_DNA"/>
</dbReference>
<dbReference type="RefSeq" id="XP_008879589.1">
    <property type="nucleotide sequence ID" value="XM_008881367.1"/>
</dbReference>
<name>A0A024TC82_9STRA</name>